<comment type="caution">
    <text evidence="1">The sequence shown here is derived from an EMBL/GenBank/DDBJ whole genome shotgun (WGS) entry which is preliminary data.</text>
</comment>
<evidence type="ECO:0000313" key="1">
    <source>
        <dbReference type="EMBL" id="GET45901.1"/>
    </source>
</evidence>
<reference evidence="2" key="1">
    <citation type="journal article" date="2020" name="Int. J. Syst. Evol. Microbiol.">
        <title>Capnocytophaga felis sp. nov. isolated from the feline oral cavity.</title>
        <authorList>
            <person name="Suzuki M."/>
            <person name="Umeda K."/>
            <person name="Kimura M."/>
            <person name="Imaoka K."/>
            <person name="Morikawa S."/>
            <person name="Maeda K."/>
        </authorList>
    </citation>
    <scope>NUCLEOTIDE SEQUENCE [LARGE SCALE GENOMIC DNA]</scope>
    <source>
        <strain evidence="2">KC07070</strain>
    </source>
</reference>
<protein>
    <submittedName>
        <fullName evidence="1">Uncharacterized protein</fullName>
    </submittedName>
</protein>
<dbReference type="Proteomes" id="UP000398217">
    <property type="component" value="Unassembled WGS sequence"/>
</dbReference>
<keyword evidence="2" id="KW-1185">Reference proteome</keyword>
<evidence type="ECO:0000313" key="2">
    <source>
        <dbReference type="Proteomes" id="UP000398217"/>
    </source>
</evidence>
<organism evidence="1 2">
    <name type="scientific">Capnocytophaga felis</name>
    <dbReference type="NCBI Taxonomy" id="2267611"/>
    <lineage>
        <taxon>Bacteria</taxon>
        <taxon>Pseudomonadati</taxon>
        <taxon>Bacteroidota</taxon>
        <taxon>Flavobacteriia</taxon>
        <taxon>Flavobacteriales</taxon>
        <taxon>Flavobacteriaceae</taxon>
        <taxon>Capnocytophaga</taxon>
    </lineage>
</organism>
<accession>A0A5M4B8H1</accession>
<dbReference type="EMBL" id="BLBC01000007">
    <property type="protein sequence ID" value="GET45901.1"/>
    <property type="molecule type" value="Genomic_DNA"/>
</dbReference>
<gene>
    <name evidence="1" type="ORF">RCZ01_12030</name>
</gene>
<proteinExistence type="predicted"/>
<dbReference type="AlphaFoldDB" id="A0A5M4B8H1"/>
<sequence length="60" mass="7183">MRGFLKRKTHHYKENEGKKQIQLERRYKTNAFAFNILFGNLSGTEDGFERVPDFVVEVYE</sequence>
<name>A0A5M4B8H1_9FLAO</name>